<evidence type="ECO:0000313" key="1">
    <source>
        <dbReference type="EMBL" id="JAH41903.1"/>
    </source>
</evidence>
<dbReference type="AlphaFoldDB" id="A0A0E9SN21"/>
<sequence>MYGIVEVIWCCDITAYCQHISPVANLRMFD</sequence>
<reference evidence="1" key="1">
    <citation type="submission" date="2014-11" db="EMBL/GenBank/DDBJ databases">
        <authorList>
            <person name="Amaro Gonzalez C."/>
        </authorList>
    </citation>
    <scope>NUCLEOTIDE SEQUENCE</scope>
</reference>
<reference evidence="1" key="2">
    <citation type="journal article" date="2015" name="Fish Shellfish Immunol.">
        <title>Early steps in the European eel (Anguilla anguilla)-Vibrio vulnificus interaction in the gills: Role of the RtxA13 toxin.</title>
        <authorList>
            <person name="Callol A."/>
            <person name="Pajuelo D."/>
            <person name="Ebbesson L."/>
            <person name="Teles M."/>
            <person name="MacKenzie S."/>
            <person name="Amaro C."/>
        </authorList>
    </citation>
    <scope>NUCLEOTIDE SEQUENCE</scope>
</reference>
<dbReference type="EMBL" id="GBXM01066674">
    <property type="protein sequence ID" value="JAH41903.1"/>
    <property type="molecule type" value="Transcribed_RNA"/>
</dbReference>
<protein>
    <submittedName>
        <fullName evidence="1">Uncharacterized protein</fullName>
    </submittedName>
</protein>
<name>A0A0E9SN21_ANGAN</name>
<proteinExistence type="predicted"/>
<accession>A0A0E9SN21</accession>
<organism evidence="1">
    <name type="scientific">Anguilla anguilla</name>
    <name type="common">European freshwater eel</name>
    <name type="synonym">Muraena anguilla</name>
    <dbReference type="NCBI Taxonomy" id="7936"/>
    <lineage>
        <taxon>Eukaryota</taxon>
        <taxon>Metazoa</taxon>
        <taxon>Chordata</taxon>
        <taxon>Craniata</taxon>
        <taxon>Vertebrata</taxon>
        <taxon>Euteleostomi</taxon>
        <taxon>Actinopterygii</taxon>
        <taxon>Neopterygii</taxon>
        <taxon>Teleostei</taxon>
        <taxon>Anguilliformes</taxon>
        <taxon>Anguillidae</taxon>
        <taxon>Anguilla</taxon>
    </lineage>
</organism>